<dbReference type="Pfam" id="PF01074">
    <property type="entry name" value="Glyco_hydro_38N"/>
    <property type="match status" value="1"/>
</dbReference>
<accession>A0A4R1BI72</accession>
<reference evidence="6 7" key="1">
    <citation type="submission" date="2019-03" db="EMBL/GenBank/DDBJ databases">
        <title>Whole genome sequence of a novel Rubrobacter taiwanensis strain, isolated from Yellowstone National Park.</title>
        <authorList>
            <person name="Freed S."/>
            <person name="Ramaley R.F."/>
            <person name="Kyndt J.A."/>
        </authorList>
    </citation>
    <scope>NUCLEOTIDE SEQUENCE [LARGE SCALE GENOMIC DNA]</scope>
    <source>
        <strain evidence="6 7">Yellowstone</strain>
    </source>
</reference>
<keyword evidence="3" id="KW-0378">Hydrolase</keyword>
<dbReference type="PANTHER" id="PTHR46017:SF2">
    <property type="entry name" value="MANNOSYLGLYCERATE HYDROLASE"/>
    <property type="match status" value="1"/>
</dbReference>
<dbReference type="InterPro" id="IPR041147">
    <property type="entry name" value="GH38_C"/>
</dbReference>
<dbReference type="InterPro" id="IPR015341">
    <property type="entry name" value="Glyco_hydro_38_cen"/>
</dbReference>
<dbReference type="EMBL" id="SKBU01000015">
    <property type="protein sequence ID" value="TCJ16941.1"/>
    <property type="molecule type" value="Genomic_DNA"/>
</dbReference>
<keyword evidence="4" id="KW-0326">Glycosidase</keyword>
<dbReference type="Pfam" id="PF07748">
    <property type="entry name" value="Glyco_hydro_38C"/>
    <property type="match status" value="1"/>
</dbReference>
<dbReference type="SUPFAM" id="SSF88688">
    <property type="entry name" value="Families 57/38 glycoside transferase middle domain"/>
    <property type="match status" value="1"/>
</dbReference>
<dbReference type="Gene3D" id="1.20.1270.50">
    <property type="entry name" value="Glycoside hydrolase family 38, central domain"/>
    <property type="match status" value="1"/>
</dbReference>
<dbReference type="Pfam" id="PF09261">
    <property type="entry name" value="Alpha-mann_mid"/>
    <property type="match status" value="1"/>
</dbReference>
<dbReference type="SMART" id="SM00872">
    <property type="entry name" value="Alpha-mann_mid"/>
    <property type="match status" value="1"/>
</dbReference>
<evidence type="ECO:0000313" key="7">
    <source>
        <dbReference type="Proteomes" id="UP000295244"/>
    </source>
</evidence>
<evidence type="ECO:0000256" key="4">
    <source>
        <dbReference type="ARBA" id="ARBA00023295"/>
    </source>
</evidence>
<comment type="caution">
    <text evidence="6">The sequence shown here is derived from an EMBL/GenBank/DDBJ whole genome shotgun (WGS) entry which is preliminary data.</text>
</comment>
<proteinExistence type="inferred from homology"/>
<evidence type="ECO:0000256" key="2">
    <source>
        <dbReference type="ARBA" id="ARBA00022723"/>
    </source>
</evidence>
<keyword evidence="7" id="KW-1185">Reference proteome</keyword>
<feature type="domain" description="Glycoside hydrolase family 38 central" evidence="5">
    <location>
        <begin position="306"/>
        <end position="379"/>
    </location>
</feature>
<keyword evidence="2" id="KW-0479">Metal-binding</keyword>
<comment type="similarity">
    <text evidence="1">Belongs to the glycosyl hydrolase 38 family.</text>
</comment>
<name>A0A4R1BI72_9ACTN</name>
<dbReference type="Pfam" id="PF17677">
    <property type="entry name" value="Glyco_hydro38C2"/>
    <property type="match status" value="1"/>
</dbReference>
<dbReference type="OrthoDB" id="1049785at2"/>
<dbReference type="InterPro" id="IPR027291">
    <property type="entry name" value="Glyco_hydro_38_N_sf"/>
</dbReference>
<dbReference type="InterPro" id="IPR011682">
    <property type="entry name" value="Glyco_hydro_38_C"/>
</dbReference>
<dbReference type="RefSeq" id="WP_132691277.1">
    <property type="nucleotide sequence ID" value="NZ_SKBU01000015.1"/>
</dbReference>
<dbReference type="SUPFAM" id="SSF74650">
    <property type="entry name" value="Galactose mutarotase-like"/>
    <property type="match status" value="1"/>
</dbReference>
<evidence type="ECO:0000313" key="6">
    <source>
        <dbReference type="EMBL" id="TCJ16941.1"/>
    </source>
</evidence>
<evidence type="ECO:0000256" key="3">
    <source>
        <dbReference type="ARBA" id="ARBA00022801"/>
    </source>
</evidence>
<dbReference type="GO" id="GO:0009313">
    <property type="term" value="P:oligosaccharide catabolic process"/>
    <property type="evidence" value="ECO:0007669"/>
    <property type="project" value="TreeGrafter"/>
</dbReference>
<organism evidence="6 7">
    <name type="scientific">Rubrobacter taiwanensis</name>
    <dbReference type="NCBI Taxonomy" id="185139"/>
    <lineage>
        <taxon>Bacteria</taxon>
        <taxon>Bacillati</taxon>
        <taxon>Actinomycetota</taxon>
        <taxon>Rubrobacteria</taxon>
        <taxon>Rubrobacterales</taxon>
        <taxon>Rubrobacteraceae</taxon>
        <taxon>Rubrobacter</taxon>
    </lineage>
</organism>
<evidence type="ECO:0000259" key="5">
    <source>
        <dbReference type="SMART" id="SM00872"/>
    </source>
</evidence>
<dbReference type="InterPro" id="IPR028995">
    <property type="entry name" value="Glyco_hydro_57/38_cen_sf"/>
</dbReference>
<dbReference type="GO" id="GO:0006013">
    <property type="term" value="P:mannose metabolic process"/>
    <property type="evidence" value="ECO:0007669"/>
    <property type="project" value="InterPro"/>
</dbReference>
<protein>
    <recommendedName>
        <fullName evidence="5">Glycoside hydrolase family 38 central domain-containing protein</fullName>
    </recommendedName>
</protein>
<dbReference type="Gene3D" id="2.60.40.2220">
    <property type="match status" value="1"/>
</dbReference>
<sequence>MAAHARSFAEEVSTDPESLHIIVVPHSHWDREWYATFEQFRFYLVRFMDELIELLEEDDEFRSFLLDGQVILLEDYLHIRPENEARLRRLIREGRIDIGPWYIQPDEALVSGEALVRNLLIGDRKAREFGPVMKQGYVPDTFGHISQLPQILRGFGINTFYFMRGLGRDLRDIRSEFWWEAPDGSRVLAHNLSESYSNAAVLDSDPRKISIDHGENVSYDSLFELRDRLAERTDSDTILLLNGSDHMAVQREFSRYISGLDAAMKDRVYNGRLEDFERRIRESGIRLKSYRGELRFGRYHNVLKNVLSTRIYLKQENEAAQQFLEGPVERFSSMAFVAGARDQSAFLRHCWEDLLRNHAHDSICGCSIDEVHREMSARSRRVMQVGRKVLEESLGHLAGRVAPPARNGEIPIVVFNPSPWERGGSVTVGVLPYKAPPYGRRIFSWSGRKEITPDDYHLMDPDGREIPFEIVGEKPSVEDILNRRKFMIRVLIRFDADRIPPMGYRTYRLVPNGSSERLDPAPSGREREPVLENEYLTVRAGEDGTLAIVHKESGRVYAGMNRFVDEGDGGDEYTFSPPPEQTVLDSGDIDWRVKGGDDPHELVLSGEFELPSGLTADRRARSKMTVSCSITSRVRLRPGSRRVDIRTEFDNRALDHRLRVLFPTGLKVRESIAETAFGVVRRPTLPEDSEGWRERMSGIHGQRRFVCVEENGTGLAVLNKGLPEYEATDEGEVFLTLLRSVGWLSRDDLAVRPVPAGPAVPTPEAQCPGPQVFEYSLVPYAGGWESAGVYRHAEEIWVSLQGKAVQRDRRYAGYEPLEHASFLEIHPETVILSALKRAEEGEGLILRVFNASDKTVCTKLKFGLPLVSAQRVNLNEEGGESVEVRDNAVHLAIGGARIETLRICFARSR</sequence>
<dbReference type="Proteomes" id="UP000295244">
    <property type="component" value="Unassembled WGS sequence"/>
</dbReference>
<dbReference type="Gene3D" id="3.20.110.10">
    <property type="entry name" value="Glycoside hydrolase 38, N terminal domain"/>
    <property type="match status" value="1"/>
</dbReference>
<dbReference type="GO" id="GO:0004559">
    <property type="term" value="F:alpha-mannosidase activity"/>
    <property type="evidence" value="ECO:0007669"/>
    <property type="project" value="InterPro"/>
</dbReference>
<dbReference type="InterPro" id="IPR000602">
    <property type="entry name" value="Glyco_hydro_38_N"/>
</dbReference>
<dbReference type="SUPFAM" id="SSF88713">
    <property type="entry name" value="Glycoside hydrolase/deacetylase"/>
    <property type="match status" value="1"/>
</dbReference>
<dbReference type="InterPro" id="IPR037094">
    <property type="entry name" value="Glyco_hydro_38_cen_sf"/>
</dbReference>
<dbReference type="Gene3D" id="2.60.40.2210">
    <property type="match status" value="1"/>
</dbReference>
<gene>
    <name evidence="6" type="ORF">E0L93_09615</name>
</gene>
<dbReference type="PANTHER" id="PTHR46017">
    <property type="entry name" value="ALPHA-MANNOSIDASE 2C1"/>
    <property type="match status" value="1"/>
</dbReference>
<dbReference type="AlphaFoldDB" id="A0A4R1BI72"/>
<dbReference type="Gene3D" id="2.70.98.30">
    <property type="entry name" value="Golgi alpha-mannosidase II, domain 4"/>
    <property type="match status" value="1"/>
</dbReference>
<dbReference type="InterPro" id="IPR011330">
    <property type="entry name" value="Glyco_hydro/deAcase_b/a-brl"/>
</dbReference>
<evidence type="ECO:0000256" key="1">
    <source>
        <dbReference type="ARBA" id="ARBA00009792"/>
    </source>
</evidence>
<dbReference type="GO" id="GO:0046872">
    <property type="term" value="F:metal ion binding"/>
    <property type="evidence" value="ECO:0007669"/>
    <property type="project" value="UniProtKB-KW"/>
</dbReference>
<dbReference type="GO" id="GO:0030246">
    <property type="term" value="F:carbohydrate binding"/>
    <property type="evidence" value="ECO:0007669"/>
    <property type="project" value="InterPro"/>
</dbReference>
<dbReference type="InterPro" id="IPR011013">
    <property type="entry name" value="Gal_mutarotase_sf_dom"/>
</dbReference>